<name>J7S4A1_HUIN7</name>
<organism evidence="1 2">
    <name type="scientific">Huiozyma naganishii (strain ATCC MYA-139 / BCRC 22969 / CBS 8797 / KCTC 17520 / NBRC 10181 / NCYC 3082 / Yp74L-3)</name>
    <name type="common">Yeast</name>
    <name type="synonym">Kazachstania naganishii</name>
    <dbReference type="NCBI Taxonomy" id="1071383"/>
    <lineage>
        <taxon>Eukaryota</taxon>
        <taxon>Fungi</taxon>
        <taxon>Dikarya</taxon>
        <taxon>Ascomycota</taxon>
        <taxon>Saccharomycotina</taxon>
        <taxon>Saccharomycetes</taxon>
        <taxon>Saccharomycetales</taxon>
        <taxon>Saccharomycetaceae</taxon>
        <taxon>Huiozyma</taxon>
    </lineage>
</organism>
<proteinExistence type="predicted"/>
<dbReference type="Proteomes" id="UP000006310">
    <property type="component" value="Chromosome 3"/>
</dbReference>
<dbReference type="PROSITE" id="PS51257">
    <property type="entry name" value="PROKAR_LIPOPROTEIN"/>
    <property type="match status" value="1"/>
</dbReference>
<reference evidence="2" key="2">
    <citation type="submission" date="2012-08" db="EMBL/GenBank/DDBJ databases">
        <title>Genome sequence of Kazachstania naganishii.</title>
        <authorList>
            <person name="Gordon J.L."/>
            <person name="Armisen D."/>
            <person name="Proux-Wera E."/>
            <person name="OhEigeartaigh S.S."/>
            <person name="Byrne K.P."/>
            <person name="Wolfe K.H."/>
        </authorList>
    </citation>
    <scope>NUCLEOTIDE SEQUENCE [LARGE SCALE GENOMIC DNA]</scope>
    <source>
        <strain evidence="2">ATCC MYA-139 / BCRC 22969 / CBS 8797 / CCRC 22969 / KCTC 17520 / NBRC 10181 / NCYC 3082</strain>
    </source>
</reference>
<dbReference type="RefSeq" id="XP_022463420.1">
    <property type="nucleotide sequence ID" value="XM_022606756.1"/>
</dbReference>
<dbReference type="AlphaFoldDB" id="J7S4A1"/>
<dbReference type="EMBL" id="HE978316">
    <property type="protein sequence ID" value="CCK69174.1"/>
    <property type="molecule type" value="Genomic_DNA"/>
</dbReference>
<gene>
    <name evidence="1" type="primary">KNAG0C00600</name>
    <name evidence="1" type="ordered locus">KNAG_0C00600</name>
</gene>
<dbReference type="KEGG" id="kng:KNAG_0C00600"/>
<sequence length="177" mass="18966">MWKAPRKSVSFFGALASCAENAGGCSGGLFRKTGNNGFHVTVTGPPVSGCRCSGCLPLLRVFLGPAVFPLRATRPFPLREITRSRETAQAADPAPPSQATCHCKIGRQCRLGYVLQFPFCNRTASEAPLRNGSTSAAPVYCGSFSPFLGSLHTPPSLPSPPRNSSFGYSNWCEYIYI</sequence>
<dbReference type="HOGENOM" id="CLU_1518088_0_0_1"/>
<keyword evidence="2" id="KW-1185">Reference proteome</keyword>
<reference evidence="1 2" key="1">
    <citation type="journal article" date="2011" name="Proc. Natl. Acad. Sci. U.S.A.">
        <title>Evolutionary erosion of yeast sex chromosomes by mating-type switching accidents.</title>
        <authorList>
            <person name="Gordon J.L."/>
            <person name="Armisen D."/>
            <person name="Proux-Wera E."/>
            <person name="Oheigeartaigh S.S."/>
            <person name="Byrne K.P."/>
            <person name="Wolfe K.H."/>
        </authorList>
    </citation>
    <scope>NUCLEOTIDE SEQUENCE [LARGE SCALE GENOMIC DNA]</scope>
    <source>
        <strain evidence="2">ATCC MYA-139 / BCRC 22969 / CBS 8797 / CCRC 22969 / KCTC 17520 / NBRC 10181 / NCYC 3082</strain>
    </source>
</reference>
<protein>
    <submittedName>
        <fullName evidence="1">Uncharacterized protein</fullName>
    </submittedName>
</protein>
<accession>J7S4A1</accession>
<evidence type="ECO:0000313" key="2">
    <source>
        <dbReference type="Proteomes" id="UP000006310"/>
    </source>
</evidence>
<evidence type="ECO:0000313" key="1">
    <source>
        <dbReference type="EMBL" id="CCK69174.1"/>
    </source>
</evidence>
<dbReference type="GeneID" id="34524854"/>